<sequence length="189" mass="21475">MKEHTIKLYPTIGCCGLDCGLCPRYYTVGRSRCPGCCGPDFFNKHPSCSYITCCVKKKNLAVCAQCNEFPCSKFKSWLGDSGRHDSFLTHQKVYPNLISIRKDGIEKFMEQQKKRVKLLEEMLKNFDDGRSKSYYCITAAVLEIGELERTLGVAEKNSAELGIKEKAGVLHSILDEIARKKKYCLKLRK</sequence>
<evidence type="ECO:0000313" key="2">
    <source>
        <dbReference type="Proteomes" id="UP000234145"/>
    </source>
</evidence>
<dbReference type="EMBL" id="PFMS01000027">
    <property type="protein sequence ID" value="PIZ17025.1"/>
    <property type="molecule type" value="Genomic_DNA"/>
</dbReference>
<accession>A0A2H9PDU3</accession>
<comment type="caution">
    <text evidence="1">The sequence shown here is derived from an EMBL/GenBank/DDBJ whole genome shotgun (WGS) entry which is preliminary data.</text>
</comment>
<gene>
    <name evidence="1" type="ORF">COY51_01360</name>
</gene>
<dbReference type="AlphaFoldDB" id="A0A2H9PDU3"/>
<reference evidence="2" key="1">
    <citation type="submission" date="2017-09" db="EMBL/GenBank/DDBJ databases">
        <title>Depth-based differentiation of microbial function through sediment-hosted aquifers and enrichment of novel symbionts in the deep terrestrial subsurface.</title>
        <authorList>
            <person name="Probst A.J."/>
            <person name="Ladd B."/>
            <person name="Jarett J.K."/>
            <person name="Geller-Mcgrath D.E."/>
            <person name="Sieber C.M.K."/>
            <person name="Emerson J.B."/>
            <person name="Anantharaman K."/>
            <person name="Thomas B.C."/>
            <person name="Malmstrom R."/>
            <person name="Stieglmeier M."/>
            <person name="Klingl A."/>
            <person name="Woyke T."/>
            <person name="Ryan C.M."/>
            <person name="Banfield J.F."/>
        </authorList>
    </citation>
    <scope>NUCLEOTIDE SEQUENCE [LARGE SCALE GENOMIC DNA]</scope>
</reference>
<dbReference type="Proteomes" id="UP000234145">
    <property type="component" value="Unassembled WGS sequence"/>
</dbReference>
<proteinExistence type="predicted"/>
<organism evidence="1 2">
    <name type="scientific">Candidatus Desantisbacteria bacterium CG_4_10_14_0_8_um_filter_39_17</name>
    <dbReference type="NCBI Taxonomy" id="1974542"/>
    <lineage>
        <taxon>Bacteria</taxon>
        <taxon>Candidatus Desantisiibacteriota</taxon>
    </lineage>
</organism>
<name>A0A2H9PDU3_9BACT</name>
<protein>
    <recommendedName>
        <fullName evidence="3">DUF3795 domain-containing protein</fullName>
    </recommendedName>
</protein>
<evidence type="ECO:0000313" key="1">
    <source>
        <dbReference type="EMBL" id="PIZ17025.1"/>
    </source>
</evidence>
<evidence type="ECO:0008006" key="3">
    <source>
        <dbReference type="Google" id="ProtNLM"/>
    </source>
</evidence>